<sequence length="659" mass="74131">MKAITEGVLLWKPSQQQIENSGISLFMKWLKKEKGLSFGSQNELWKWSVEELETFWENIWNYCQVKSNTSYNQVLESRLMPGVKWFTGSTLNYAEHVFRNIRGNKPAVIFQSETTRRTELSWKELYEKTAMVANSLKELGVKPGDRVVAYMPNIPETVIAFLACASIGAIWSSCSPDFGTNTVIDRFKQIEPTILFAVDGYSYNGKIQNRKTSVSEIQLSLPTLKKTILIPYVSSNDSELNHRTMYWNDLLQGDCELVFEKVPFDHPLWILFSSGTTGLPKPIVQSQGGILLEQLKTLLVEQGVNRDDVFFWFTTTGWMMWNLLVGGLLTGGTIVLYDGSPSYPSIHVLWDIAEEVGVTFFGTSAGFLSACMKFGVKPKESRKFSELKAICSTGSPLPVEGFVWVYENVKTDVWLVSTSGGTDVCTAFVGGSPILPVYAGEIQARALGAHVQAFDDEGKSITNEVGELVITAPMPSMPIYFWGDNNNKRYLESYFEMYPGIWRHGDWIKFDDKGSCIIFGRSDSTINRLGVRIGTSEIYRVVESLDDIMESLVVDLELLGRKSCMLIFVVLKPGVNMSDELKETIKAEIKEKVSPRFVPDEVYEVEQIPKTLSGKKLEVPIRKILLGFPPEKVVNQGSMANPESLNFFIELARIMNEQG</sequence>
<dbReference type="GO" id="GO:0005524">
    <property type="term" value="F:ATP binding"/>
    <property type="evidence" value="ECO:0007669"/>
    <property type="project" value="UniProtKB-KW"/>
</dbReference>
<dbReference type="Pfam" id="PF13193">
    <property type="entry name" value="AMP-binding_C"/>
    <property type="match status" value="1"/>
</dbReference>
<dbReference type="PROSITE" id="PS00455">
    <property type="entry name" value="AMP_BINDING"/>
    <property type="match status" value="1"/>
</dbReference>
<dbReference type="Proteomes" id="UP000221020">
    <property type="component" value="Unassembled WGS sequence"/>
</dbReference>
<organism evidence="8 9">
    <name type="scientific">Bacillus pseudomycoides</name>
    <dbReference type="NCBI Taxonomy" id="64104"/>
    <lineage>
        <taxon>Bacteria</taxon>
        <taxon>Bacillati</taxon>
        <taxon>Bacillota</taxon>
        <taxon>Bacilli</taxon>
        <taxon>Bacillales</taxon>
        <taxon>Bacillaceae</taxon>
        <taxon>Bacillus</taxon>
        <taxon>Bacillus cereus group</taxon>
    </lineage>
</organism>
<gene>
    <name evidence="8" type="ORF">CON65_20930</name>
</gene>
<dbReference type="InterPro" id="IPR025110">
    <property type="entry name" value="AMP-bd_C"/>
</dbReference>
<keyword evidence="3" id="KW-0547">Nucleotide-binding</keyword>
<dbReference type="SUPFAM" id="SSF56801">
    <property type="entry name" value="Acetyl-CoA synthetase-like"/>
    <property type="match status" value="1"/>
</dbReference>
<dbReference type="CDD" id="cd05943">
    <property type="entry name" value="AACS"/>
    <property type="match status" value="1"/>
</dbReference>
<keyword evidence="4" id="KW-0067">ATP-binding</keyword>
<feature type="domain" description="AMP-dependent synthetase/ligase" evidence="5">
    <location>
        <begin position="102"/>
        <end position="474"/>
    </location>
</feature>
<evidence type="ECO:0000256" key="2">
    <source>
        <dbReference type="ARBA" id="ARBA00022598"/>
    </source>
</evidence>
<dbReference type="GO" id="GO:0030729">
    <property type="term" value="F:acetoacetate-CoA ligase activity"/>
    <property type="evidence" value="ECO:0007669"/>
    <property type="project" value="InterPro"/>
</dbReference>
<dbReference type="InterPro" id="IPR005914">
    <property type="entry name" value="Acac_CoA_synth"/>
</dbReference>
<proteinExistence type="inferred from homology"/>
<evidence type="ECO:0000259" key="6">
    <source>
        <dbReference type="Pfam" id="PF13193"/>
    </source>
</evidence>
<evidence type="ECO:0000313" key="8">
    <source>
        <dbReference type="EMBL" id="PED80780.1"/>
    </source>
</evidence>
<dbReference type="Pfam" id="PF16177">
    <property type="entry name" value="ACAS_N"/>
    <property type="match status" value="1"/>
</dbReference>
<name>A0AA91VAC5_9BACI</name>
<evidence type="ECO:0000259" key="7">
    <source>
        <dbReference type="Pfam" id="PF16177"/>
    </source>
</evidence>
<dbReference type="GO" id="GO:0006629">
    <property type="term" value="P:lipid metabolic process"/>
    <property type="evidence" value="ECO:0007669"/>
    <property type="project" value="InterPro"/>
</dbReference>
<protein>
    <submittedName>
        <fullName evidence="8">Acetoacetate--CoA ligase</fullName>
    </submittedName>
</protein>
<dbReference type="PANTHER" id="PTHR42921:SF1">
    <property type="entry name" value="ACETOACETYL-COA SYNTHETASE"/>
    <property type="match status" value="1"/>
</dbReference>
<evidence type="ECO:0000313" key="9">
    <source>
        <dbReference type="Proteomes" id="UP000221020"/>
    </source>
</evidence>
<dbReference type="EMBL" id="NVOR01000098">
    <property type="protein sequence ID" value="PED80780.1"/>
    <property type="molecule type" value="Genomic_DNA"/>
</dbReference>
<dbReference type="NCBIfam" id="NF002937">
    <property type="entry name" value="PRK03584.1"/>
    <property type="match status" value="1"/>
</dbReference>
<comment type="caution">
    <text evidence="8">The sequence shown here is derived from an EMBL/GenBank/DDBJ whole genome shotgun (WGS) entry which is preliminary data.</text>
</comment>
<evidence type="ECO:0000256" key="4">
    <source>
        <dbReference type="ARBA" id="ARBA00022840"/>
    </source>
</evidence>
<dbReference type="Gene3D" id="3.40.50.12780">
    <property type="entry name" value="N-terminal domain of ligase-like"/>
    <property type="match status" value="1"/>
</dbReference>
<dbReference type="InterPro" id="IPR042099">
    <property type="entry name" value="ANL_N_sf"/>
</dbReference>
<dbReference type="AlphaFoldDB" id="A0AA91VAC5"/>
<keyword evidence="2 8" id="KW-0436">Ligase</keyword>
<feature type="domain" description="AMP-binding enzyme C-terminal" evidence="6">
    <location>
        <begin position="547"/>
        <end position="615"/>
    </location>
</feature>
<evidence type="ECO:0000256" key="1">
    <source>
        <dbReference type="ARBA" id="ARBA00006432"/>
    </source>
</evidence>
<dbReference type="InterPro" id="IPR000873">
    <property type="entry name" value="AMP-dep_synth/lig_dom"/>
</dbReference>
<dbReference type="Pfam" id="PF00501">
    <property type="entry name" value="AMP-binding"/>
    <property type="match status" value="1"/>
</dbReference>
<reference evidence="8 9" key="1">
    <citation type="submission" date="2017-09" db="EMBL/GenBank/DDBJ databases">
        <title>Large-scale bioinformatics analysis of Bacillus genomes uncovers conserved roles of natural products in bacterial physiology.</title>
        <authorList>
            <consortium name="Agbiome Team Llc"/>
            <person name="Bleich R.M."/>
            <person name="Grubbs K.J."/>
            <person name="Santa Maria K.C."/>
            <person name="Allen S.E."/>
            <person name="Farag S."/>
            <person name="Shank E.A."/>
            <person name="Bowers A."/>
        </authorList>
    </citation>
    <scope>NUCLEOTIDE SEQUENCE [LARGE SCALE GENOMIC DNA]</scope>
    <source>
        <strain evidence="8 9">AFS092012</strain>
    </source>
</reference>
<evidence type="ECO:0000256" key="3">
    <source>
        <dbReference type="ARBA" id="ARBA00022741"/>
    </source>
</evidence>
<dbReference type="PANTHER" id="PTHR42921">
    <property type="entry name" value="ACETOACETYL-COA SYNTHETASE"/>
    <property type="match status" value="1"/>
</dbReference>
<dbReference type="Gene3D" id="3.30.300.30">
    <property type="match status" value="1"/>
</dbReference>
<dbReference type="InterPro" id="IPR045851">
    <property type="entry name" value="AMP-bd_C_sf"/>
</dbReference>
<dbReference type="RefSeq" id="WP_097897994.1">
    <property type="nucleotide sequence ID" value="NZ_NVOR01000098.1"/>
</dbReference>
<dbReference type="InterPro" id="IPR032387">
    <property type="entry name" value="ACAS_N"/>
</dbReference>
<feature type="domain" description="Acetyl-coenzyme A synthetase N-terminal" evidence="7">
    <location>
        <begin position="42"/>
        <end position="96"/>
    </location>
</feature>
<accession>A0AA91VAC5</accession>
<evidence type="ECO:0000259" key="5">
    <source>
        <dbReference type="Pfam" id="PF00501"/>
    </source>
</evidence>
<dbReference type="InterPro" id="IPR020845">
    <property type="entry name" value="AMP-binding_CS"/>
</dbReference>
<comment type="similarity">
    <text evidence="1">Belongs to the ATP-dependent AMP-binding enzyme family.</text>
</comment>
<dbReference type="NCBIfam" id="TIGR01217">
    <property type="entry name" value="ac_ac_CoA_syn"/>
    <property type="match status" value="1"/>
</dbReference>